<evidence type="ECO:0000313" key="3">
    <source>
        <dbReference type="EMBL" id="KAJ7218478.1"/>
    </source>
</evidence>
<dbReference type="Proteomes" id="UP001219525">
    <property type="component" value="Unassembled WGS sequence"/>
</dbReference>
<evidence type="ECO:0000313" key="4">
    <source>
        <dbReference type="Proteomes" id="UP001219525"/>
    </source>
</evidence>
<feature type="compositionally biased region" description="Low complexity" evidence="2">
    <location>
        <begin position="169"/>
        <end position="187"/>
    </location>
</feature>
<feature type="compositionally biased region" description="Acidic residues" evidence="2">
    <location>
        <begin position="457"/>
        <end position="468"/>
    </location>
</feature>
<evidence type="ECO:0000256" key="1">
    <source>
        <dbReference type="SAM" id="Coils"/>
    </source>
</evidence>
<accession>A0AAD6YGE0</accession>
<feature type="region of interest" description="Disordered" evidence="2">
    <location>
        <begin position="162"/>
        <end position="190"/>
    </location>
</feature>
<gene>
    <name evidence="3" type="ORF">GGX14DRAFT_390247</name>
</gene>
<comment type="caution">
    <text evidence="3">The sequence shown here is derived from an EMBL/GenBank/DDBJ whole genome shotgun (WGS) entry which is preliminary data.</text>
</comment>
<reference evidence="3" key="1">
    <citation type="submission" date="2023-03" db="EMBL/GenBank/DDBJ databases">
        <title>Massive genome expansion in bonnet fungi (Mycena s.s.) driven by repeated elements and novel gene families across ecological guilds.</title>
        <authorList>
            <consortium name="Lawrence Berkeley National Laboratory"/>
            <person name="Harder C.B."/>
            <person name="Miyauchi S."/>
            <person name="Viragh M."/>
            <person name="Kuo A."/>
            <person name="Thoen E."/>
            <person name="Andreopoulos B."/>
            <person name="Lu D."/>
            <person name="Skrede I."/>
            <person name="Drula E."/>
            <person name="Henrissat B."/>
            <person name="Morin E."/>
            <person name="Kohler A."/>
            <person name="Barry K."/>
            <person name="LaButti K."/>
            <person name="Morin E."/>
            <person name="Salamov A."/>
            <person name="Lipzen A."/>
            <person name="Mereny Z."/>
            <person name="Hegedus B."/>
            <person name="Baldrian P."/>
            <person name="Stursova M."/>
            <person name="Weitz H."/>
            <person name="Taylor A."/>
            <person name="Grigoriev I.V."/>
            <person name="Nagy L.G."/>
            <person name="Martin F."/>
            <person name="Kauserud H."/>
        </authorList>
    </citation>
    <scope>NUCLEOTIDE SEQUENCE</scope>
    <source>
        <strain evidence="3">9144</strain>
    </source>
</reference>
<proteinExistence type="predicted"/>
<feature type="coiled-coil region" evidence="1">
    <location>
        <begin position="80"/>
        <end position="107"/>
    </location>
</feature>
<evidence type="ECO:0000256" key="2">
    <source>
        <dbReference type="SAM" id="MobiDB-lite"/>
    </source>
</evidence>
<organism evidence="3 4">
    <name type="scientific">Mycena pura</name>
    <dbReference type="NCBI Taxonomy" id="153505"/>
    <lineage>
        <taxon>Eukaryota</taxon>
        <taxon>Fungi</taxon>
        <taxon>Dikarya</taxon>
        <taxon>Basidiomycota</taxon>
        <taxon>Agaricomycotina</taxon>
        <taxon>Agaricomycetes</taxon>
        <taxon>Agaricomycetidae</taxon>
        <taxon>Agaricales</taxon>
        <taxon>Marasmiineae</taxon>
        <taxon>Mycenaceae</taxon>
        <taxon>Mycena</taxon>
    </lineage>
</organism>
<feature type="compositionally biased region" description="Acidic residues" evidence="2">
    <location>
        <begin position="429"/>
        <end position="440"/>
    </location>
</feature>
<feature type="region of interest" description="Disordered" evidence="2">
    <location>
        <begin position="360"/>
        <end position="468"/>
    </location>
</feature>
<protein>
    <submittedName>
        <fullName evidence="3">Uncharacterized protein</fullName>
    </submittedName>
</protein>
<feature type="region of interest" description="Disordered" evidence="2">
    <location>
        <begin position="1"/>
        <end position="75"/>
    </location>
</feature>
<keyword evidence="1" id="KW-0175">Coiled coil</keyword>
<sequence length="468" mass="51143">MGQTKRQKSASGRQLNPSKGQKNTNENLADAAAKKQQNKDKAARAASRKAKRSSNDAQAEALRDRTNDSGESSLSVDERIARLTARLEASEAKNARLIRKNKKLRHETVASADTSGIDPIAKPRGRFNIQEAIGLAEDRAEFTKLQPRGNVTSEQISNTLPRAVKSSRAQPLGSAALPASALPETSATDPPTFVQSRPVMHPNWATSKHAPIIDEDFRLAPIVDGDFRCAGSAATCSFVVDEGQPRQTRVEPEYVEISLEGTSQASSVHVVPALFPQMPSSEQLAQLLDFQHVLQAVVHATAVEGKLDFGLSWSQQDPMTIGKISRVVEERCNYLCAQRFPRHWATQAMLQRYLNSVRGYKSGKENPSSGVSRRRALTTAVGRREAEAQLSRRNPHVVSSPPDDQEQMDVDRQSDSAVDNPDPPAQSLFDDEEEDEEEAGDVTGDPRGCADDRSGSEDDDDELEVASD</sequence>
<keyword evidence="4" id="KW-1185">Reference proteome</keyword>
<dbReference type="EMBL" id="JARJCW010000012">
    <property type="protein sequence ID" value="KAJ7218478.1"/>
    <property type="molecule type" value="Genomic_DNA"/>
</dbReference>
<feature type="compositionally biased region" description="Polar residues" evidence="2">
    <location>
        <begin position="9"/>
        <end position="27"/>
    </location>
</feature>
<dbReference type="AlphaFoldDB" id="A0AAD6YGE0"/>
<name>A0AAD6YGE0_9AGAR</name>